<reference evidence="3" key="1">
    <citation type="submission" date="2021-05" db="EMBL/GenBank/DDBJ databases">
        <authorList>
            <person name="Alioto T."/>
            <person name="Alioto T."/>
            <person name="Gomez Garrido J."/>
        </authorList>
    </citation>
    <scope>NUCLEOTIDE SEQUENCE</scope>
</reference>
<evidence type="ECO:0000256" key="2">
    <source>
        <dbReference type="SAM" id="MobiDB-lite"/>
    </source>
</evidence>
<protein>
    <submittedName>
        <fullName evidence="3">Uncharacterized protein</fullName>
    </submittedName>
</protein>
<feature type="region of interest" description="Disordered" evidence="2">
    <location>
        <begin position="685"/>
        <end position="752"/>
    </location>
</feature>
<name>A0A8D8PP56_9HEMI</name>
<evidence type="ECO:0000313" key="3">
    <source>
        <dbReference type="EMBL" id="CAG6608288.1"/>
    </source>
</evidence>
<accession>A0A8D8PP56</accession>
<proteinExistence type="predicted"/>
<feature type="compositionally biased region" description="Basic residues" evidence="2">
    <location>
        <begin position="735"/>
        <end position="749"/>
    </location>
</feature>
<feature type="compositionally biased region" description="Basic residues" evidence="2">
    <location>
        <begin position="686"/>
        <end position="721"/>
    </location>
</feature>
<keyword evidence="1" id="KW-0175">Coiled coil</keyword>
<feature type="coiled-coil region" evidence="1">
    <location>
        <begin position="118"/>
        <end position="145"/>
    </location>
</feature>
<evidence type="ECO:0000256" key="1">
    <source>
        <dbReference type="SAM" id="Coils"/>
    </source>
</evidence>
<dbReference type="EMBL" id="HBUF01010981">
    <property type="protein sequence ID" value="CAG6608288.1"/>
    <property type="molecule type" value="Transcribed_RNA"/>
</dbReference>
<organism evidence="3">
    <name type="scientific">Cacopsylla melanoneura</name>
    <dbReference type="NCBI Taxonomy" id="428564"/>
    <lineage>
        <taxon>Eukaryota</taxon>
        <taxon>Metazoa</taxon>
        <taxon>Ecdysozoa</taxon>
        <taxon>Arthropoda</taxon>
        <taxon>Hexapoda</taxon>
        <taxon>Insecta</taxon>
        <taxon>Pterygota</taxon>
        <taxon>Neoptera</taxon>
        <taxon>Paraneoptera</taxon>
        <taxon>Hemiptera</taxon>
        <taxon>Sternorrhyncha</taxon>
        <taxon>Psylloidea</taxon>
        <taxon>Psyllidae</taxon>
        <taxon>Psyllinae</taxon>
        <taxon>Cacopsylla</taxon>
    </lineage>
</organism>
<dbReference type="AlphaFoldDB" id="A0A8D8PP56"/>
<sequence>MLKTLTLTLLCSQLSVNSLEPEHFISHLLSNLKDDILHLKPGSNKTYILNSKLLGRNDSIELDIKSRTKSAKGDSAKDDKETVHEIKSDKDNVHEHDHKVGRHKHFRKHEAMKKHEKLRRHHKLREEMLKEIEDIRDKNDEKIRALMKHKQHEGGRKKIRIKVIRKHKEERGDKVANKTKGETKADKPKVKIIKTLRFHYIPRTRLKAKRKRIVAGVSQYGEPDWDNEGGQIPELHAGLDYDNEEMSAMFRNKKDVEVFERTLTTPTTTTTDSTTPDMKDEYTYEYVYEDELEKGKTPLMKSKQGSGDKVKGATSNEYTYEYIYEDEMKKASPSVSTHSRHTTAATTTVHTTLTESDDDSSFDFHHNDDLAGVTGSGVREPVKLSPSVEKEVRALQALEEKYRTPLDSDVLYGDSNSQYKEPERFKTEHYDEDYMAHSSQSLEYDLFAPLPTTTEKKYLLAASSIMYDDENTEEFLAKRNETKRERGWDSHPADMFFTIAYDDFRPRYTRPSITPEDYEKYDDVISLWKNDKEHNIGDNVHHWNETSTRHPFMQTNRFNVTKRHVQHNMTMNHRVEFKQFNLNEFLQNATNLWMKNVTTQSTTSSKTEDDEMLVTMDGENLYHIPQYQPYRKLRRHKRDIGGGMKMPRRQYEILMYLFQKVNHTRWVAKLKKMRNAPNLMEMLIKRDKKKTNKHSNRYKLKAAKPKKRPKGPKRVVFKKRKPKEDRRKVRVQLAAKRRRTKQAKSRRRRSADNELDINQDDIVENNKYIDIEALHNIEKRNVDNAFNNGETANEDILVRNKRAVDKVSDDLLHDFEQMGPQQMQGTIENMTQVLQANLLETHKMAIDKGMTAAIEKFDSLKNATEFNKTEEIKVYRTFICEYKQLMEEWFVSSFFDVPNAMRRYAKKHIFKLRKDRVPKTSQMNKYFEYDAYLTIRLEMSEKVIRKTMKHFYDEMEDRVFGYFYGFEKAEKCFEDPFEKNNRTTLSDRDLLRLLAKTTEYDPDVKAEALKEQRKKMMGPTDTYGNTLRPLPDVRWK</sequence>